<dbReference type="GO" id="GO:0020037">
    <property type="term" value="F:heme binding"/>
    <property type="evidence" value="ECO:0007669"/>
    <property type="project" value="InterPro"/>
</dbReference>
<dbReference type="InterPro" id="IPR038759">
    <property type="entry name" value="HSPRO1/HSPRO2"/>
</dbReference>
<dbReference type="GO" id="GO:0006952">
    <property type="term" value="P:defense response"/>
    <property type="evidence" value="ECO:0007669"/>
    <property type="project" value="InterPro"/>
</dbReference>
<reference evidence="4" key="1">
    <citation type="submission" date="2017-07" db="EMBL/GenBank/DDBJ databases">
        <title>Taro Niue Genome Assembly and Annotation.</title>
        <authorList>
            <person name="Atibalentja N."/>
            <person name="Keating K."/>
            <person name="Fields C.J."/>
        </authorList>
    </citation>
    <scope>NUCLEOTIDE SEQUENCE</scope>
    <source>
        <strain evidence="4">Niue_2</strain>
        <tissue evidence="4">Leaf</tissue>
    </source>
</reference>
<organism evidence="4 5">
    <name type="scientific">Colocasia esculenta</name>
    <name type="common">Wild taro</name>
    <name type="synonym">Arum esculentum</name>
    <dbReference type="NCBI Taxonomy" id="4460"/>
    <lineage>
        <taxon>Eukaryota</taxon>
        <taxon>Viridiplantae</taxon>
        <taxon>Streptophyta</taxon>
        <taxon>Embryophyta</taxon>
        <taxon>Tracheophyta</taxon>
        <taxon>Spermatophyta</taxon>
        <taxon>Magnoliopsida</taxon>
        <taxon>Liliopsida</taxon>
        <taxon>Araceae</taxon>
        <taxon>Aroideae</taxon>
        <taxon>Colocasieae</taxon>
        <taxon>Colocasia</taxon>
    </lineage>
</organism>
<evidence type="ECO:0000259" key="2">
    <source>
        <dbReference type="Pfam" id="PF07014"/>
    </source>
</evidence>
<dbReference type="InterPro" id="IPR009743">
    <property type="entry name" value="Hs1pro-1_C"/>
</dbReference>
<dbReference type="Pfam" id="PF07231">
    <property type="entry name" value="Hs1pro-1_N"/>
    <property type="match status" value="1"/>
</dbReference>
<protein>
    <recommendedName>
        <fullName evidence="6">Nematode resistance protein-like HSPRO2</fullName>
    </recommendedName>
</protein>
<keyword evidence="5" id="KW-1185">Reference proteome</keyword>
<feature type="region of interest" description="Disordered" evidence="1">
    <location>
        <begin position="17"/>
        <end position="42"/>
    </location>
</feature>
<evidence type="ECO:0000313" key="4">
    <source>
        <dbReference type="EMBL" id="MQM19722.1"/>
    </source>
</evidence>
<comment type="caution">
    <text evidence="4">The sequence shown here is derived from an EMBL/GenBank/DDBJ whole genome shotgun (WGS) entry which is preliminary data.</text>
</comment>
<proteinExistence type="predicted"/>
<evidence type="ECO:0000256" key="1">
    <source>
        <dbReference type="SAM" id="MobiDB-lite"/>
    </source>
</evidence>
<gene>
    <name evidence="4" type="ORF">Taro_052734</name>
</gene>
<feature type="domain" description="Nematode resistance protein-like HSPRO1 N-terminal" evidence="3">
    <location>
        <begin position="1"/>
        <end position="195"/>
    </location>
</feature>
<evidence type="ECO:0000313" key="5">
    <source>
        <dbReference type="Proteomes" id="UP000652761"/>
    </source>
</evidence>
<feature type="domain" description="Hs1pro-1 C-terminal" evidence="2">
    <location>
        <begin position="198"/>
        <end position="464"/>
    </location>
</feature>
<dbReference type="PANTHER" id="PTHR34795">
    <property type="entry name" value="NEMATODE RESISTANCE PROTEIN-LIKE HSPRO1"/>
    <property type="match status" value="1"/>
</dbReference>
<dbReference type="AlphaFoldDB" id="A0A843XKI0"/>
<accession>A0A843XKI0</accession>
<dbReference type="InterPro" id="IPR037217">
    <property type="entry name" value="Trp/Indoleamine_2_3_dOase-like"/>
</dbReference>
<dbReference type="InterPro" id="IPR009869">
    <property type="entry name" value="HSPRO1_N"/>
</dbReference>
<dbReference type="GO" id="GO:0046872">
    <property type="term" value="F:metal ion binding"/>
    <property type="evidence" value="ECO:0007669"/>
    <property type="project" value="InterPro"/>
</dbReference>
<dbReference type="PANTHER" id="PTHR34795:SF1">
    <property type="entry name" value="NEMATODE RESISTANCE PROTEIN-LIKE HSPRO1"/>
    <property type="match status" value="1"/>
</dbReference>
<dbReference type="EMBL" id="NMUH01009148">
    <property type="protein sequence ID" value="MQM19722.1"/>
    <property type="molecule type" value="Genomic_DNA"/>
</dbReference>
<evidence type="ECO:0008006" key="6">
    <source>
        <dbReference type="Google" id="ProtNLM"/>
    </source>
</evidence>
<sequence length="476" mass="53020">MVDLHWKPRIEMPEISVMSPSKLSPDRSPPQPQIFSPRPAPAPATSAYEHYLRLPELTRLWTARDFPGWRAEPVIKPALQALEITFRFVSIALSDPRPYTDCRQWGRRLESLAARQVEIVAALCEDGDAASGAPIAGLGESKGVLSRKRSSSSEVWKVPGAIPVVNRTSEESLLPRLAAWERSEAVATKLQFEIECQMRGAPFTLGLGEPNLTGKPNLEYDLVCRPAELHALKRTPVDAKDLKNQENSTLYTVHQILESWVFAGRQLLRRIGERVDAQDWAAASADCWLLERVWKLLAEVEDLHMQMDPDDFLRLKSQLAINPSSDSEAAGFCFRSVSLLELMRASKDLRRLVPTVLGVEVDPNGGPRVQEAAMRLLRNHGAGEEKKVHLMQAFQAVEGAVKRFFFAYRQLVAAVMGSLEGCGNRALGLPASHGLDALSQVFLEPPYFPSLDAAKTFLGDFWQHEQGRGAGFRSRR</sequence>
<dbReference type="SUPFAM" id="SSF140959">
    <property type="entry name" value="Indolic compounds 2,3-dioxygenase-like"/>
    <property type="match status" value="1"/>
</dbReference>
<evidence type="ECO:0000259" key="3">
    <source>
        <dbReference type="Pfam" id="PF07231"/>
    </source>
</evidence>
<dbReference type="OrthoDB" id="188455at2759"/>
<feature type="compositionally biased region" description="Pro residues" evidence="1">
    <location>
        <begin position="27"/>
        <end position="42"/>
    </location>
</feature>
<dbReference type="GO" id="GO:0019441">
    <property type="term" value="P:L-tryptophan catabolic process to kynurenine"/>
    <property type="evidence" value="ECO:0007669"/>
    <property type="project" value="InterPro"/>
</dbReference>
<dbReference type="Proteomes" id="UP000652761">
    <property type="component" value="Unassembled WGS sequence"/>
</dbReference>
<dbReference type="Gene3D" id="1.20.58.480">
    <property type="match status" value="1"/>
</dbReference>
<dbReference type="Pfam" id="PF07014">
    <property type="entry name" value="Hs1pro-1_C"/>
    <property type="match status" value="1"/>
</dbReference>
<name>A0A843XKI0_COLES</name>